<dbReference type="EMBL" id="CAFBPV010000043">
    <property type="protein sequence ID" value="CAB5030232.1"/>
    <property type="molecule type" value="Genomic_DNA"/>
</dbReference>
<keyword evidence="1" id="KW-0472">Membrane</keyword>
<dbReference type="PANTHER" id="PTHR36933">
    <property type="entry name" value="SLL0788 PROTEIN"/>
    <property type="match status" value="1"/>
</dbReference>
<dbReference type="InterPro" id="IPR005183">
    <property type="entry name" value="DUF305_CopM-like"/>
</dbReference>
<accession>A0A6J7RNJ2</accession>
<name>A0A6J7RNJ2_9ZZZZ</name>
<evidence type="ECO:0000256" key="1">
    <source>
        <dbReference type="SAM" id="Phobius"/>
    </source>
</evidence>
<sequence>MPEGLFLSIKGATVQINIDKKSGIFIAIIAALLVVIAAISFTSGRGEHSGMHDMGMHEGNEKDSDKPAMYGSDQMFLQMMIPHHEQAIQMSEIALTNTKNPEVLKLAQQIKDGQSAEVIPMKSWLADAGVSADMGHEMDHGMGGMMSDEDMSALESSTGAAFDKFFLTSMIAHHEGALHMVLMIQDSKDSNLLTLHENIMKTQSAEIEWMKKILG</sequence>
<dbReference type="Pfam" id="PF03713">
    <property type="entry name" value="DUF305"/>
    <property type="match status" value="1"/>
</dbReference>
<keyword evidence="1" id="KW-0812">Transmembrane</keyword>
<evidence type="ECO:0000313" key="3">
    <source>
        <dbReference type="EMBL" id="CAB5030232.1"/>
    </source>
</evidence>
<feature type="transmembrane region" description="Helical" evidence="1">
    <location>
        <begin position="24"/>
        <end position="44"/>
    </location>
</feature>
<organism evidence="3">
    <name type="scientific">freshwater metagenome</name>
    <dbReference type="NCBI Taxonomy" id="449393"/>
    <lineage>
        <taxon>unclassified sequences</taxon>
        <taxon>metagenomes</taxon>
        <taxon>ecological metagenomes</taxon>
    </lineage>
</organism>
<dbReference type="Gene3D" id="1.20.1260.10">
    <property type="match status" value="1"/>
</dbReference>
<dbReference type="AlphaFoldDB" id="A0A6J7RNJ2"/>
<feature type="domain" description="DUF305" evidence="2">
    <location>
        <begin position="73"/>
        <end position="214"/>
    </location>
</feature>
<reference evidence="3" key="1">
    <citation type="submission" date="2020-05" db="EMBL/GenBank/DDBJ databases">
        <authorList>
            <person name="Chiriac C."/>
            <person name="Salcher M."/>
            <person name="Ghai R."/>
            <person name="Kavagutti S V."/>
        </authorList>
    </citation>
    <scope>NUCLEOTIDE SEQUENCE</scope>
</reference>
<keyword evidence="1" id="KW-1133">Transmembrane helix</keyword>
<dbReference type="InterPro" id="IPR012347">
    <property type="entry name" value="Ferritin-like"/>
</dbReference>
<dbReference type="PANTHER" id="PTHR36933:SF1">
    <property type="entry name" value="SLL0788 PROTEIN"/>
    <property type="match status" value="1"/>
</dbReference>
<protein>
    <submittedName>
        <fullName evidence="3">Unannotated protein</fullName>
    </submittedName>
</protein>
<proteinExistence type="predicted"/>
<gene>
    <name evidence="3" type="ORF">UFOPK4165_00584</name>
</gene>
<evidence type="ECO:0000259" key="2">
    <source>
        <dbReference type="Pfam" id="PF03713"/>
    </source>
</evidence>